<evidence type="ECO:0000313" key="2">
    <source>
        <dbReference type="EMBL" id="KAF2417695.1"/>
    </source>
</evidence>
<dbReference type="InterPro" id="IPR019433">
    <property type="entry name" value="GPI_ManTrfase_II_coact_Pga1"/>
</dbReference>
<dbReference type="OrthoDB" id="3360032at2759"/>
<gene>
    <name evidence="2" type="ORF">EJ08DRAFT_599867</name>
</gene>
<dbReference type="PANTHER" id="PTHR28022:SF1">
    <property type="entry name" value="GPI MANNOSYLTRANSFERASE 2 SUBUNIT PGA1"/>
    <property type="match status" value="1"/>
</dbReference>
<evidence type="ECO:0008006" key="4">
    <source>
        <dbReference type="Google" id="ProtNLM"/>
    </source>
</evidence>
<dbReference type="GO" id="GO:0031501">
    <property type="term" value="C:mannosyltransferase complex"/>
    <property type="evidence" value="ECO:0007669"/>
    <property type="project" value="TreeGrafter"/>
</dbReference>
<dbReference type="PANTHER" id="PTHR28022">
    <property type="entry name" value="GPI MANNOSYLTRANSFERASE 2 SUBUNIT PGA1"/>
    <property type="match status" value="1"/>
</dbReference>
<evidence type="ECO:0000313" key="3">
    <source>
        <dbReference type="Proteomes" id="UP000800235"/>
    </source>
</evidence>
<keyword evidence="3" id="KW-1185">Reference proteome</keyword>
<evidence type="ECO:0000256" key="1">
    <source>
        <dbReference type="SAM" id="SignalP"/>
    </source>
</evidence>
<feature type="chain" id="PRO_5040304621" description="Phosphatidylinositol-glycan biosynthesis class X protein" evidence="1">
    <location>
        <begin position="21"/>
        <end position="234"/>
    </location>
</feature>
<accession>A0A9P4NEL9</accession>
<reference evidence="2" key="1">
    <citation type="journal article" date="2020" name="Stud. Mycol.">
        <title>101 Dothideomycetes genomes: a test case for predicting lifestyles and emergence of pathogens.</title>
        <authorList>
            <person name="Haridas S."/>
            <person name="Albert R."/>
            <person name="Binder M."/>
            <person name="Bloem J."/>
            <person name="Labutti K."/>
            <person name="Salamov A."/>
            <person name="Andreopoulos B."/>
            <person name="Baker S."/>
            <person name="Barry K."/>
            <person name="Bills G."/>
            <person name="Bluhm B."/>
            <person name="Cannon C."/>
            <person name="Castanera R."/>
            <person name="Culley D."/>
            <person name="Daum C."/>
            <person name="Ezra D."/>
            <person name="Gonzalez J."/>
            <person name="Henrissat B."/>
            <person name="Kuo A."/>
            <person name="Liang C."/>
            <person name="Lipzen A."/>
            <person name="Lutzoni F."/>
            <person name="Magnuson J."/>
            <person name="Mondo S."/>
            <person name="Nolan M."/>
            <person name="Ohm R."/>
            <person name="Pangilinan J."/>
            <person name="Park H.-J."/>
            <person name="Ramirez L."/>
            <person name="Alfaro M."/>
            <person name="Sun H."/>
            <person name="Tritt A."/>
            <person name="Yoshinaga Y."/>
            <person name="Zwiers L.-H."/>
            <person name="Turgeon B."/>
            <person name="Goodwin S."/>
            <person name="Spatafora J."/>
            <person name="Crous P."/>
            <person name="Grigoriev I."/>
        </authorList>
    </citation>
    <scope>NUCLEOTIDE SEQUENCE</scope>
    <source>
        <strain evidence="2">CBS 130266</strain>
    </source>
</reference>
<dbReference type="GO" id="GO:0005789">
    <property type="term" value="C:endoplasmic reticulum membrane"/>
    <property type="evidence" value="ECO:0007669"/>
    <property type="project" value="TreeGrafter"/>
</dbReference>
<organism evidence="2 3">
    <name type="scientific">Tothia fuscella</name>
    <dbReference type="NCBI Taxonomy" id="1048955"/>
    <lineage>
        <taxon>Eukaryota</taxon>
        <taxon>Fungi</taxon>
        <taxon>Dikarya</taxon>
        <taxon>Ascomycota</taxon>
        <taxon>Pezizomycotina</taxon>
        <taxon>Dothideomycetes</taxon>
        <taxon>Pleosporomycetidae</taxon>
        <taxon>Venturiales</taxon>
        <taxon>Cylindrosympodiaceae</taxon>
        <taxon>Tothia</taxon>
    </lineage>
</organism>
<feature type="signal peptide" evidence="1">
    <location>
        <begin position="1"/>
        <end position="20"/>
    </location>
</feature>
<dbReference type="EMBL" id="MU007135">
    <property type="protein sequence ID" value="KAF2417695.1"/>
    <property type="molecule type" value="Genomic_DNA"/>
</dbReference>
<dbReference type="Proteomes" id="UP000800235">
    <property type="component" value="Unassembled WGS sequence"/>
</dbReference>
<dbReference type="Pfam" id="PF10333">
    <property type="entry name" value="Pga1"/>
    <property type="match status" value="1"/>
</dbReference>
<dbReference type="GO" id="GO:0000030">
    <property type="term" value="F:mannosyltransferase activity"/>
    <property type="evidence" value="ECO:0007669"/>
    <property type="project" value="TreeGrafter"/>
</dbReference>
<name>A0A9P4NEL9_9PEZI</name>
<keyword evidence="1" id="KW-0732">Signal</keyword>
<sequence>MRTRQWVELTLLQFVVSIYANTEKTIFVAPKGNTIPNVHPGLDDLCIDSLSSDNSVLRTQLSVAFPNKTSPKGLQSWYLLDQLNAGQRYEVRVCWAATQPTEFWLDTFTLTQVFETPELISGLAEYSENQPQSVCQKRASIDPSEPSTKPSILFLRIHSAADFFTTNKTLMSQPPLVDVDITLDPFILNVLPKSLLPTAAYITPIAVGAWLLSGMVWKWLSIIGQGEDGKAHGD</sequence>
<proteinExistence type="predicted"/>
<comment type="caution">
    <text evidence="2">The sequence shown here is derived from an EMBL/GenBank/DDBJ whole genome shotgun (WGS) entry which is preliminary data.</text>
</comment>
<dbReference type="AlphaFoldDB" id="A0A9P4NEL9"/>
<dbReference type="GO" id="GO:0006506">
    <property type="term" value="P:GPI anchor biosynthetic process"/>
    <property type="evidence" value="ECO:0007669"/>
    <property type="project" value="TreeGrafter"/>
</dbReference>
<protein>
    <recommendedName>
        <fullName evidence="4">Phosphatidylinositol-glycan biosynthesis class X protein</fullName>
    </recommendedName>
</protein>